<feature type="non-terminal residue" evidence="2">
    <location>
        <position position="1"/>
    </location>
</feature>
<organism evidence="2 3">
    <name type="scientific">Physocladia obscura</name>
    <dbReference type="NCBI Taxonomy" id="109957"/>
    <lineage>
        <taxon>Eukaryota</taxon>
        <taxon>Fungi</taxon>
        <taxon>Fungi incertae sedis</taxon>
        <taxon>Chytridiomycota</taxon>
        <taxon>Chytridiomycota incertae sedis</taxon>
        <taxon>Chytridiomycetes</taxon>
        <taxon>Chytridiales</taxon>
        <taxon>Chytriomycetaceae</taxon>
        <taxon>Physocladia</taxon>
    </lineage>
</organism>
<feature type="region of interest" description="Disordered" evidence="1">
    <location>
        <begin position="1"/>
        <end position="44"/>
    </location>
</feature>
<keyword evidence="3" id="KW-1185">Reference proteome</keyword>
<dbReference type="EMBL" id="JADGJH010003750">
    <property type="protein sequence ID" value="KAJ3089030.1"/>
    <property type="molecule type" value="Genomic_DNA"/>
</dbReference>
<name>A0AAD5XAW1_9FUNG</name>
<dbReference type="Proteomes" id="UP001211907">
    <property type="component" value="Unassembled WGS sequence"/>
</dbReference>
<gene>
    <name evidence="2" type="ORF">HK100_007879</name>
</gene>
<evidence type="ECO:0000313" key="2">
    <source>
        <dbReference type="EMBL" id="KAJ3089030.1"/>
    </source>
</evidence>
<feature type="compositionally biased region" description="Polar residues" evidence="1">
    <location>
        <begin position="20"/>
        <end position="31"/>
    </location>
</feature>
<accession>A0AAD5XAW1</accession>
<proteinExistence type="predicted"/>
<feature type="non-terminal residue" evidence="2">
    <location>
        <position position="510"/>
    </location>
</feature>
<evidence type="ECO:0000313" key="3">
    <source>
        <dbReference type="Proteomes" id="UP001211907"/>
    </source>
</evidence>
<reference evidence="2" key="1">
    <citation type="submission" date="2020-05" db="EMBL/GenBank/DDBJ databases">
        <title>Phylogenomic resolution of chytrid fungi.</title>
        <authorList>
            <person name="Stajich J.E."/>
            <person name="Amses K."/>
            <person name="Simmons R."/>
            <person name="Seto K."/>
            <person name="Myers J."/>
            <person name="Bonds A."/>
            <person name="Quandt C.A."/>
            <person name="Barry K."/>
            <person name="Liu P."/>
            <person name="Grigoriev I."/>
            <person name="Longcore J.E."/>
            <person name="James T.Y."/>
        </authorList>
    </citation>
    <scope>NUCLEOTIDE SEQUENCE</scope>
    <source>
        <strain evidence="2">JEL0513</strain>
    </source>
</reference>
<dbReference type="AlphaFoldDB" id="A0AAD5XAW1"/>
<sequence length="510" mass="58179">HKKTVDGSPANRDHFLHSPHLQTQTLPSIRQHQPAPEWETPKDCGDEELLSYREFAVETHKMTDLEIENESLIAMNASLQNTVRSQARNVVQMRRMINSLKRKSCDSEMLGSSESPNTEQHNLDIISPESQNNYRLSLFSSNSINVSVDATFVESVEAHHQSEQYDIFCSTISQLIEDGQRALNETPIVETNSNNSTPQVSRNSMQLTRTVSSIFEPRKNLPDSGRIFERQQHHIELDRDAISADSNLLKNEQEKFSSTASNRSDCFDMSQENAERFIEGRCIITERNQQQQITLASLHNDSAVDFPRNYENGANDARNTIQIPVALYNTFIELIDDVNQDLEARYLRHRILNNGNDDSEDGRYSGGSSKNNIDNGRKRRHAHGQVIVANYFARTGFFGWIMNIIRIRRTFFFPDEYRAQDYLSDNSLKTDLNQTMNKYVSVTESMARLPLQLSPSSVPIPSPPFRSNIGSPLSSNSAFGTAVVKIMHEYHVDNFLAEFCFRVFVTKMID</sequence>
<comment type="caution">
    <text evidence="2">The sequence shown here is derived from an EMBL/GenBank/DDBJ whole genome shotgun (WGS) entry which is preliminary data.</text>
</comment>
<protein>
    <submittedName>
        <fullName evidence="2">Uncharacterized protein</fullName>
    </submittedName>
</protein>
<feature type="region of interest" description="Disordered" evidence="1">
    <location>
        <begin position="357"/>
        <end position="378"/>
    </location>
</feature>
<evidence type="ECO:0000256" key="1">
    <source>
        <dbReference type="SAM" id="MobiDB-lite"/>
    </source>
</evidence>